<evidence type="ECO:0008006" key="2">
    <source>
        <dbReference type="Google" id="ProtNLM"/>
    </source>
</evidence>
<dbReference type="InterPro" id="IPR008615">
    <property type="entry name" value="FNIP"/>
</dbReference>
<organism evidence="1">
    <name type="scientific">Harvfovirus sp</name>
    <dbReference type="NCBI Taxonomy" id="2487768"/>
    <lineage>
        <taxon>Viruses</taxon>
        <taxon>Varidnaviria</taxon>
        <taxon>Bamfordvirae</taxon>
        <taxon>Nucleocytoviricota</taxon>
        <taxon>Megaviricetes</taxon>
        <taxon>Imitervirales</taxon>
        <taxon>Mimiviridae</taxon>
        <taxon>Klosneuvirinae</taxon>
    </lineage>
</organism>
<name>A0A3G5A0B5_9VIRU</name>
<dbReference type="PANTHER" id="PTHR32134:SF173">
    <property type="entry name" value="FNIP REPEAT-CONTAINING PROTEIN-RELATED"/>
    <property type="match status" value="1"/>
</dbReference>
<dbReference type="PANTHER" id="PTHR32134">
    <property type="entry name" value="FNIP REPEAT-CONTAINING PROTEIN"/>
    <property type="match status" value="1"/>
</dbReference>
<proteinExistence type="predicted"/>
<gene>
    <name evidence="1" type="ORF">Harvfovirus3_72</name>
</gene>
<sequence>MTSTEFKKSNIPTALVNIMRSHMKVKDYHNFAQVCKLFRLASYKHIVEEFMSVAIKVPSHVIIKKVKIYNKAEIALIDKNVTHILFDDNFNETLPKFPIGNSVKHITFGKEFNQPFTPKHITFQYNLNLSIDCIFGLGGHSSVTDFAYDSDQLLPNMPSITHLILGSNFNQPLTGMPSSVTHLTVGQKFDQELTAISPSVTIHKPHTKEVPESTLP</sequence>
<dbReference type="InterPro" id="IPR051251">
    <property type="entry name" value="STK_FNIP-Repeat"/>
</dbReference>
<accession>A0A3G5A0B5</accession>
<protein>
    <recommendedName>
        <fullName evidence="2">FNIP repeat-containing protein</fullName>
    </recommendedName>
</protein>
<dbReference type="EMBL" id="MK072245">
    <property type="protein sequence ID" value="AYV80627.1"/>
    <property type="molecule type" value="Genomic_DNA"/>
</dbReference>
<dbReference type="Pfam" id="PF05725">
    <property type="entry name" value="FNIP"/>
    <property type="match status" value="2"/>
</dbReference>
<evidence type="ECO:0000313" key="1">
    <source>
        <dbReference type="EMBL" id="AYV80627.1"/>
    </source>
</evidence>
<reference evidence="1" key="1">
    <citation type="submission" date="2018-10" db="EMBL/GenBank/DDBJ databases">
        <title>Hidden diversity of soil giant viruses.</title>
        <authorList>
            <person name="Schulz F."/>
            <person name="Alteio L."/>
            <person name="Goudeau D."/>
            <person name="Ryan E.M."/>
            <person name="Malmstrom R.R."/>
            <person name="Blanchard J."/>
            <person name="Woyke T."/>
        </authorList>
    </citation>
    <scope>NUCLEOTIDE SEQUENCE</scope>
    <source>
        <strain evidence="1">HAV1</strain>
    </source>
</reference>